<dbReference type="PATRIC" id="fig|1348663.4.peg.6844"/>
<keyword evidence="4" id="KW-1185">Reference proteome</keyword>
<evidence type="ECO:0000313" key="4">
    <source>
        <dbReference type="Proteomes" id="UP000027178"/>
    </source>
</evidence>
<feature type="compositionally biased region" description="Gly residues" evidence="1">
    <location>
        <begin position="57"/>
        <end position="69"/>
    </location>
</feature>
<sequence>MVAALGVSLTACAEQRPVVAPAAPVAPVAAELPLSPVLETAAATPARRARGRDAALHGGGPAGDGLGGAVAGASDGPVVERIELANRSASTCTMKGYPTVELLSGGDTWTLPDSRSGQVRTVTLPPGGTANVLVDYQPYRGRGQRGQTEFKVTSMVLTPPEDSGQLTVHWEGANPQDRRTAGQSGTQVRPVTATR</sequence>
<feature type="region of interest" description="Disordered" evidence="1">
    <location>
        <begin position="158"/>
        <end position="195"/>
    </location>
</feature>
<dbReference type="EMBL" id="JNBY01000152">
    <property type="protein sequence ID" value="KDN81163.1"/>
    <property type="molecule type" value="Genomic_DNA"/>
</dbReference>
<feature type="compositionally biased region" description="Polar residues" evidence="1">
    <location>
        <begin position="181"/>
        <end position="195"/>
    </location>
</feature>
<dbReference type="Pfam" id="PF14016">
    <property type="entry name" value="DUF4232"/>
    <property type="match status" value="1"/>
</dbReference>
<evidence type="ECO:0000256" key="1">
    <source>
        <dbReference type="SAM" id="MobiDB-lite"/>
    </source>
</evidence>
<proteinExistence type="predicted"/>
<evidence type="ECO:0000313" key="3">
    <source>
        <dbReference type="EMBL" id="KDN81163.1"/>
    </source>
</evidence>
<dbReference type="Proteomes" id="UP000027178">
    <property type="component" value="Unassembled WGS sequence"/>
</dbReference>
<name>A0A066YI51_9ACTN</name>
<dbReference type="eggNOG" id="ENOG50320T7">
    <property type="taxonomic scope" value="Bacteria"/>
</dbReference>
<organism evidence="3 4">
    <name type="scientific">Kitasatospora cheerisanensis KCTC 2395</name>
    <dbReference type="NCBI Taxonomy" id="1348663"/>
    <lineage>
        <taxon>Bacteria</taxon>
        <taxon>Bacillati</taxon>
        <taxon>Actinomycetota</taxon>
        <taxon>Actinomycetes</taxon>
        <taxon>Kitasatosporales</taxon>
        <taxon>Streptomycetaceae</taxon>
        <taxon>Kitasatospora</taxon>
    </lineage>
</organism>
<accession>A0A066YI51</accession>
<comment type="caution">
    <text evidence="3">The sequence shown here is derived from an EMBL/GenBank/DDBJ whole genome shotgun (WGS) entry which is preliminary data.</text>
</comment>
<feature type="region of interest" description="Disordered" evidence="1">
    <location>
        <begin position="43"/>
        <end position="69"/>
    </location>
</feature>
<dbReference type="InterPro" id="IPR025326">
    <property type="entry name" value="DUF4232"/>
</dbReference>
<feature type="domain" description="DUF4232" evidence="2">
    <location>
        <begin position="70"/>
        <end position="177"/>
    </location>
</feature>
<evidence type="ECO:0000259" key="2">
    <source>
        <dbReference type="Pfam" id="PF14016"/>
    </source>
</evidence>
<gene>
    <name evidence="3" type="ORF">KCH_70750</name>
</gene>
<reference evidence="3 4" key="1">
    <citation type="submission" date="2014-05" db="EMBL/GenBank/DDBJ databases">
        <title>Draft Genome Sequence of Kitasatospora cheerisanensis KCTC 2395.</title>
        <authorList>
            <person name="Nam D.H."/>
        </authorList>
    </citation>
    <scope>NUCLEOTIDE SEQUENCE [LARGE SCALE GENOMIC DNA]</scope>
    <source>
        <strain evidence="3 4">KCTC 2395</strain>
    </source>
</reference>
<dbReference type="HOGENOM" id="CLU_1394729_0_0_11"/>
<dbReference type="AlphaFoldDB" id="A0A066YI51"/>
<protein>
    <recommendedName>
        <fullName evidence="2">DUF4232 domain-containing protein</fullName>
    </recommendedName>
</protein>